<keyword evidence="10 11" id="KW-0804">Transcription</keyword>
<evidence type="ECO:0000256" key="6">
    <source>
        <dbReference type="ARBA" id="ARBA00023014"/>
    </source>
</evidence>
<comment type="cofactor">
    <cofactor evidence="11">
        <name>[4Fe-4S] cluster</name>
        <dbReference type="ChEBI" id="CHEBI:49883"/>
    </cofactor>
    <text evidence="11">Binds 1 [4Fe-4S] cluster per subunit. Following nitrosylation of the [4Fe-4S] cluster binds 1 [4Fe-8(NO)] cluster per subunit.</text>
</comment>
<dbReference type="GO" id="GO:0045892">
    <property type="term" value="P:negative regulation of DNA-templated transcription"/>
    <property type="evidence" value="ECO:0007669"/>
    <property type="project" value="TreeGrafter"/>
</dbReference>
<feature type="binding site" evidence="11">
    <location>
        <position position="77"/>
    </location>
    <ligand>
        <name>[4Fe-4S] cluster</name>
        <dbReference type="ChEBI" id="CHEBI:49883"/>
    </ligand>
</feature>
<reference evidence="14 15" key="1">
    <citation type="submission" date="2019-02" db="EMBL/GenBank/DDBJ databases">
        <title>Sequencing the genomes of 1000 actinobacteria strains.</title>
        <authorList>
            <person name="Klenk H.-P."/>
        </authorList>
    </citation>
    <scope>NUCLEOTIDE SEQUENCE [LARGE SCALE GENOMIC DNA]</scope>
    <source>
        <strain evidence="14 15">DSM 45779</strain>
    </source>
</reference>
<feature type="region of interest" description="Disordered" evidence="12">
    <location>
        <begin position="1"/>
        <end position="45"/>
    </location>
</feature>
<dbReference type="GO" id="GO:0051539">
    <property type="term" value="F:4 iron, 4 sulfur cluster binding"/>
    <property type="evidence" value="ECO:0007669"/>
    <property type="project" value="UniProtKB-UniRule"/>
</dbReference>
<evidence type="ECO:0000313" key="14">
    <source>
        <dbReference type="EMBL" id="RZT89068.1"/>
    </source>
</evidence>
<comment type="function">
    <text evidence="11">Acts as a transcriptional regulator. Probably redox-responsive. The apo- but not holo-form probably binds DNA.</text>
</comment>
<dbReference type="GO" id="GO:0045454">
    <property type="term" value="P:cell redox homeostasis"/>
    <property type="evidence" value="ECO:0007669"/>
    <property type="project" value="TreeGrafter"/>
</dbReference>
<evidence type="ECO:0000256" key="7">
    <source>
        <dbReference type="ARBA" id="ARBA00023015"/>
    </source>
</evidence>
<evidence type="ECO:0000313" key="15">
    <source>
        <dbReference type="Proteomes" id="UP000291591"/>
    </source>
</evidence>
<evidence type="ECO:0000256" key="1">
    <source>
        <dbReference type="ARBA" id="ARBA00004496"/>
    </source>
</evidence>
<keyword evidence="3 11" id="KW-0004">4Fe-4S</keyword>
<dbReference type="AlphaFoldDB" id="A0A4Q7V5R5"/>
<dbReference type="Proteomes" id="UP000291591">
    <property type="component" value="Unassembled WGS sequence"/>
</dbReference>
<comment type="PTM">
    <text evidence="11">The Fe-S cluster can be nitrosylated by nitric oxide (NO).</text>
</comment>
<dbReference type="InterPro" id="IPR003482">
    <property type="entry name" value="Whib"/>
</dbReference>
<feature type="binding site" evidence="11">
    <location>
        <position position="55"/>
    </location>
    <ligand>
        <name>[4Fe-4S] cluster</name>
        <dbReference type="ChEBI" id="CHEBI:49883"/>
    </ligand>
</feature>
<keyword evidence="4 11" id="KW-0479">Metal-binding</keyword>
<dbReference type="GO" id="GO:0047134">
    <property type="term" value="F:protein-disulfide reductase [NAD(P)H] activity"/>
    <property type="evidence" value="ECO:0007669"/>
    <property type="project" value="TreeGrafter"/>
</dbReference>
<dbReference type="GO" id="GO:0035731">
    <property type="term" value="F:dinitrosyl-iron complex binding"/>
    <property type="evidence" value="ECO:0007669"/>
    <property type="project" value="UniProtKB-UniRule"/>
</dbReference>
<evidence type="ECO:0000256" key="2">
    <source>
        <dbReference type="ARBA" id="ARBA00006597"/>
    </source>
</evidence>
<sequence>MSAPSPVSPLSSVPAPRACEPGTDASRRRPTRPRLRSTGKPMSLPTWNWRSAARCRTSDSDDLFVTGAEQRDAREFCFSCPVRTECLAHALDQEVEFGVWGGMTERERRALLRRRPDVRSWAQLLGRARSEHYAGGAARSA</sequence>
<dbReference type="HAMAP" id="MF_01479">
    <property type="entry name" value="WhiB"/>
    <property type="match status" value="1"/>
</dbReference>
<dbReference type="EMBL" id="SHKL01000001">
    <property type="protein sequence ID" value="RZT89068.1"/>
    <property type="molecule type" value="Genomic_DNA"/>
</dbReference>
<comment type="similarity">
    <text evidence="2 11">Belongs to the WhiB family.</text>
</comment>
<keyword evidence="7 11" id="KW-0805">Transcription regulation</keyword>
<evidence type="ECO:0000256" key="3">
    <source>
        <dbReference type="ARBA" id="ARBA00022485"/>
    </source>
</evidence>
<proteinExistence type="inferred from homology"/>
<keyword evidence="5 11" id="KW-0408">Iron</keyword>
<keyword evidence="15" id="KW-1185">Reference proteome</keyword>
<dbReference type="InterPro" id="IPR034768">
    <property type="entry name" value="4FE4S_WBL"/>
</dbReference>
<dbReference type="GO" id="GO:0005737">
    <property type="term" value="C:cytoplasm"/>
    <property type="evidence" value="ECO:0007669"/>
    <property type="project" value="UniProtKB-SubCell"/>
</dbReference>
<keyword evidence="8 11" id="KW-0238">DNA-binding</keyword>
<dbReference type="Pfam" id="PF02467">
    <property type="entry name" value="Whib"/>
    <property type="match status" value="1"/>
</dbReference>
<organism evidence="14 15">
    <name type="scientific">Pseudonocardia sediminis</name>
    <dbReference type="NCBI Taxonomy" id="1397368"/>
    <lineage>
        <taxon>Bacteria</taxon>
        <taxon>Bacillati</taxon>
        <taxon>Actinomycetota</taxon>
        <taxon>Actinomycetes</taxon>
        <taxon>Pseudonocardiales</taxon>
        <taxon>Pseudonocardiaceae</taxon>
        <taxon>Pseudonocardia</taxon>
    </lineage>
</organism>
<comment type="subcellular location">
    <subcellularLocation>
        <location evidence="1 11">Cytoplasm</location>
    </subcellularLocation>
</comment>
<evidence type="ECO:0000256" key="8">
    <source>
        <dbReference type="ARBA" id="ARBA00023125"/>
    </source>
</evidence>
<feature type="binding site" evidence="11">
    <location>
        <position position="86"/>
    </location>
    <ligand>
        <name>[4Fe-4S] cluster</name>
        <dbReference type="ChEBI" id="CHEBI:49883"/>
    </ligand>
</feature>
<name>A0A4Q7V5R5_PSEST</name>
<dbReference type="GO" id="GO:0003677">
    <property type="term" value="F:DNA binding"/>
    <property type="evidence" value="ECO:0007669"/>
    <property type="project" value="UniProtKB-UniRule"/>
</dbReference>
<protein>
    <recommendedName>
        <fullName evidence="11">Transcriptional regulator WhiB</fullName>
    </recommendedName>
</protein>
<keyword evidence="11" id="KW-0963">Cytoplasm</keyword>
<dbReference type="GO" id="GO:0046872">
    <property type="term" value="F:metal ion binding"/>
    <property type="evidence" value="ECO:0007669"/>
    <property type="project" value="UniProtKB-KW"/>
</dbReference>
<evidence type="ECO:0000259" key="13">
    <source>
        <dbReference type="PROSITE" id="PS51674"/>
    </source>
</evidence>
<feature type="binding site" evidence="11">
    <location>
        <position position="80"/>
    </location>
    <ligand>
        <name>[4Fe-4S] cluster</name>
        <dbReference type="ChEBI" id="CHEBI:49883"/>
    </ligand>
</feature>
<keyword evidence="6 11" id="KW-0411">Iron-sulfur</keyword>
<evidence type="ECO:0000256" key="9">
    <source>
        <dbReference type="ARBA" id="ARBA00023157"/>
    </source>
</evidence>
<feature type="compositionally biased region" description="Basic residues" evidence="12">
    <location>
        <begin position="28"/>
        <end position="37"/>
    </location>
</feature>
<dbReference type="PANTHER" id="PTHR38839">
    <property type="entry name" value="TRANSCRIPTIONAL REGULATOR WHID-RELATED"/>
    <property type="match status" value="1"/>
</dbReference>
<comment type="caution">
    <text evidence="14">The sequence shown here is derived from an EMBL/GenBank/DDBJ whole genome shotgun (WGS) entry which is preliminary data.</text>
</comment>
<evidence type="ECO:0000256" key="5">
    <source>
        <dbReference type="ARBA" id="ARBA00023004"/>
    </source>
</evidence>
<accession>A0A4Q7V5R5</accession>
<feature type="compositionally biased region" description="Low complexity" evidence="12">
    <location>
        <begin position="1"/>
        <end position="16"/>
    </location>
</feature>
<keyword evidence="9 11" id="KW-1015">Disulfide bond</keyword>
<dbReference type="PANTHER" id="PTHR38839:SF7">
    <property type="entry name" value="TRANSCRIPTIONAL REGULATOR WHIB4"/>
    <property type="match status" value="1"/>
</dbReference>
<evidence type="ECO:0000256" key="4">
    <source>
        <dbReference type="ARBA" id="ARBA00022723"/>
    </source>
</evidence>
<gene>
    <name evidence="11" type="primary">whiB</name>
    <name evidence="14" type="ORF">EV383_6025</name>
</gene>
<dbReference type="PROSITE" id="PS51674">
    <property type="entry name" value="4FE4S_WBL"/>
    <property type="match status" value="1"/>
</dbReference>
<evidence type="ECO:0000256" key="12">
    <source>
        <dbReference type="SAM" id="MobiDB-lite"/>
    </source>
</evidence>
<feature type="domain" description="4Fe-4S Wbl-type" evidence="13">
    <location>
        <begin position="54"/>
        <end position="110"/>
    </location>
</feature>
<evidence type="ECO:0000256" key="10">
    <source>
        <dbReference type="ARBA" id="ARBA00023163"/>
    </source>
</evidence>
<comment type="PTM">
    <text evidence="11">Upon Fe-S cluster removal intramolecular disulfide bonds are formed.</text>
</comment>
<evidence type="ECO:0000256" key="11">
    <source>
        <dbReference type="HAMAP-Rule" id="MF_01479"/>
    </source>
</evidence>